<protein>
    <submittedName>
        <fullName evidence="2">Uncharacterized protein</fullName>
    </submittedName>
</protein>
<feature type="region of interest" description="Disordered" evidence="1">
    <location>
        <begin position="83"/>
        <end position="111"/>
    </location>
</feature>
<name>A0AAD0ZQ01_9PSED</name>
<evidence type="ECO:0000313" key="3">
    <source>
        <dbReference type="Proteomes" id="UP000280455"/>
    </source>
</evidence>
<reference evidence="2 3" key="1">
    <citation type="submission" date="2018-03" db="EMBL/GenBank/DDBJ databases">
        <title>Diversity of phytobeneficial traits revealed by whole-genome analysis of worldwide-isolated phenazine-producing Pseudomonas spp.</title>
        <authorList>
            <person name="Biessy A."/>
            <person name="Novinscak A."/>
            <person name="Blom J."/>
            <person name="Leger G."/>
            <person name="Thomashow L.S."/>
            <person name="Cazorla F.M."/>
            <person name="Josic D."/>
            <person name="Filion M."/>
        </authorList>
    </citation>
    <scope>NUCLEOTIDE SEQUENCE [LARGE SCALE GENOMIC DNA]</scope>
    <source>
        <strain evidence="2 3">ChPhzS24</strain>
    </source>
</reference>
<dbReference type="AlphaFoldDB" id="A0AAD0ZQ01"/>
<dbReference type="EMBL" id="CP027750">
    <property type="protein sequence ID" value="AZE30106.1"/>
    <property type="molecule type" value="Genomic_DNA"/>
</dbReference>
<proteinExistence type="predicted"/>
<evidence type="ECO:0000313" key="2">
    <source>
        <dbReference type="EMBL" id="AZE30106.1"/>
    </source>
</evidence>
<organism evidence="2 3">
    <name type="scientific">Pseudomonas chlororaphis subsp. aureofaciens</name>
    <dbReference type="NCBI Taxonomy" id="587851"/>
    <lineage>
        <taxon>Bacteria</taxon>
        <taxon>Pseudomonadati</taxon>
        <taxon>Pseudomonadota</taxon>
        <taxon>Gammaproteobacteria</taxon>
        <taxon>Pseudomonadales</taxon>
        <taxon>Pseudomonadaceae</taxon>
        <taxon>Pseudomonas</taxon>
    </lineage>
</organism>
<gene>
    <name evidence="2" type="ORF">C4K07_3321</name>
</gene>
<accession>A0AAD0ZQ01</accession>
<feature type="compositionally biased region" description="Basic and acidic residues" evidence="1">
    <location>
        <begin position="93"/>
        <end position="109"/>
    </location>
</feature>
<dbReference type="Proteomes" id="UP000280455">
    <property type="component" value="Chromosome"/>
</dbReference>
<sequence>MARVRSRAIKVRRSWRVIKAGGRSPGSGQCSFNGNSEQQENYKVSDNQRYGIGLALVLIAGSVMAEDLPQQSILKRYGVTPDQLPAAAPATDKQVEPEPSSRFHIDAERPWASVTLGEGKKPETTGNISIDNAAAREFERCQRVRGELQKRGEQRYISCDNSVPGQNSAPWSP</sequence>
<evidence type="ECO:0000256" key="1">
    <source>
        <dbReference type="SAM" id="MobiDB-lite"/>
    </source>
</evidence>